<dbReference type="InterPro" id="IPR026533">
    <property type="entry name" value="NTPase/PRRC1"/>
</dbReference>
<evidence type="ECO:0000256" key="4">
    <source>
        <dbReference type="ARBA" id="ARBA00022741"/>
    </source>
</evidence>
<keyword evidence="14" id="KW-1185">Reference proteome</keyword>
<proteinExistence type="predicted"/>
<keyword evidence="3" id="KW-0479">Metal-binding</keyword>
<dbReference type="EMBL" id="FNNC01000010">
    <property type="protein sequence ID" value="SDX01619.1"/>
    <property type="molecule type" value="Genomic_DNA"/>
</dbReference>
<name>A0A1H2YAN7_9BACI</name>
<dbReference type="PANTHER" id="PTHR34699:SF2">
    <property type="entry name" value="NON-CANONICAL PURINE NTP PHOSPHATASE_PRRC1 DOMAIN-CONTAINING PROTEIN"/>
    <property type="match status" value="1"/>
</dbReference>
<keyword evidence="4" id="KW-0547">Nucleotide-binding</keyword>
<dbReference type="Proteomes" id="UP000199488">
    <property type="component" value="Unassembled WGS sequence"/>
</dbReference>
<dbReference type="GO" id="GO:0000166">
    <property type="term" value="F:nucleotide binding"/>
    <property type="evidence" value="ECO:0007669"/>
    <property type="project" value="UniProtKB-KW"/>
</dbReference>
<comment type="cofactor">
    <cofactor evidence="2">
        <name>Mg(2+)</name>
        <dbReference type="ChEBI" id="CHEBI:18420"/>
    </cofactor>
</comment>
<organism evidence="13 14">
    <name type="scientific">Marinococcus luteus</name>
    <dbReference type="NCBI Taxonomy" id="1122204"/>
    <lineage>
        <taxon>Bacteria</taxon>
        <taxon>Bacillati</taxon>
        <taxon>Bacillota</taxon>
        <taxon>Bacilli</taxon>
        <taxon>Bacillales</taxon>
        <taxon>Bacillaceae</taxon>
        <taxon>Marinococcus</taxon>
    </lineage>
</organism>
<comment type="cofactor">
    <cofactor evidence="1">
        <name>Mn(2+)</name>
        <dbReference type="ChEBI" id="CHEBI:29035"/>
    </cofactor>
</comment>
<dbReference type="Gene3D" id="3.90.950.10">
    <property type="match status" value="1"/>
</dbReference>
<dbReference type="SUPFAM" id="SSF52972">
    <property type="entry name" value="ITPase-like"/>
    <property type="match status" value="1"/>
</dbReference>
<dbReference type="GO" id="GO:0103023">
    <property type="term" value="F:ITPase activity"/>
    <property type="evidence" value="ECO:0007669"/>
    <property type="project" value="UniProtKB-EC"/>
</dbReference>
<dbReference type="EC" id="3.6.1.73" evidence="9"/>
<keyword evidence="7" id="KW-0546">Nucleotide metabolism</keyword>
<evidence type="ECO:0000259" key="12">
    <source>
        <dbReference type="Pfam" id="PF01931"/>
    </source>
</evidence>
<dbReference type="GO" id="GO:0009117">
    <property type="term" value="P:nucleotide metabolic process"/>
    <property type="evidence" value="ECO:0007669"/>
    <property type="project" value="UniProtKB-KW"/>
</dbReference>
<dbReference type="PANTHER" id="PTHR34699">
    <property type="match status" value="1"/>
</dbReference>
<evidence type="ECO:0000256" key="7">
    <source>
        <dbReference type="ARBA" id="ARBA00023080"/>
    </source>
</evidence>
<protein>
    <recommendedName>
        <fullName evidence="9">inosine/xanthosine triphosphatase</fullName>
        <ecNumber evidence="9">3.6.1.73</ecNumber>
    </recommendedName>
</protein>
<evidence type="ECO:0000256" key="8">
    <source>
        <dbReference type="ARBA" id="ARBA00023211"/>
    </source>
</evidence>
<dbReference type="InterPro" id="IPR029001">
    <property type="entry name" value="ITPase-like_fam"/>
</dbReference>
<evidence type="ECO:0000313" key="13">
    <source>
        <dbReference type="EMBL" id="SDX01619.1"/>
    </source>
</evidence>
<dbReference type="RefSeq" id="WP_245724115.1">
    <property type="nucleotide sequence ID" value="NZ_FNNC01000010.1"/>
</dbReference>
<dbReference type="AlphaFoldDB" id="A0A1H2YAN7"/>
<evidence type="ECO:0000256" key="11">
    <source>
        <dbReference type="ARBA" id="ARBA00048781"/>
    </source>
</evidence>
<dbReference type="Pfam" id="PF01931">
    <property type="entry name" value="NTPase_I-T"/>
    <property type="match status" value="1"/>
</dbReference>
<keyword evidence="6" id="KW-0460">Magnesium</keyword>
<keyword evidence="5" id="KW-0378">Hydrolase</keyword>
<dbReference type="InterPro" id="IPR050299">
    <property type="entry name" value="YjjX_NTPase"/>
</dbReference>
<comment type="catalytic activity">
    <reaction evidence="11">
        <text>XTP + H2O = XDP + phosphate + H(+)</text>
        <dbReference type="Rhea" id="RHEA:28406"/>
        <dbReference type="ChEBI" id="CHEBI:15377"/>
        <dbReference type="ChEBI" id="CHEBI:15378"/>
        <dbReference type="ChEBI" id="CHEBI:43474"/>
        <dbReference type="ChEBI" id="CHEBI:59884"/>
        <dbReference type="ChEBI" id="CHEBI:61314"/>
        <dbReference type="EC" id="3.6.1.73"/>
    </reaction>
</comment>
<evidence type="ECO:0000256" key="6">
    <source>
        <dbReference type="ARBA" id="ARBA00022842"/>
    </source>
</evidence>
<dbReference type="STRING" id="1122204.SAMN05421781_0012"/>
<keyword evidence="8" id="KW-0464">Manganese</keyword>
<sequence>MKKVMVGSENAVKVAAVRRVLSPNFTVAGMSAVSGVSDQPFSDQETREGAVNRAWYAQKNADIGIGLEGGVQPEGKNIYLCSWGALTDGTAVWTAGGARILLPERIAVMLHNGVELKTAVDHYTQLENTHQNEGAVGILTAGQVDRTALFHHIVSLLYGRWIYQTGRRF</sequence>
<evidence type="ECO:0000256" key="1">
    <source>
        <dbReference type="ARBA" id="ARBA00001936"/>
    </source>
</evidence>
<feature type="domain" description="Non-canonical purine NTP phosphatase/PRRC1" evidence="12">
    <location>
        <begin position="7"/>
        <end position="155"/>
    </location>
</feature>
<comment type="catalytic activity">
    <reaction evidence="10">
        <text>ITP + H2O = IDP + phosphate + H(+)</text>
        <dbReference type="Rhea" id="RHEA:28330"/>
        <dbReference type="ChEBI" id="CHEBI:15377"/>
        <dbReference type="ChEBI" id="CHEBI:15378"/>
        <dbReference type="ChEBI" id="CHEBI:43474"/>
        <dbReference type="ChEBI" id="CHEBI:58280"/>
        <dbReference type="ChEBI" id="CHEBI:61402"/>
        <dbReference type="EC" id="3.6.1.73"/>
    </reaction>
</comment>
<evidence type="ECO:0000256" key="5">
    <source>
        <dbReference type="ARBA" id="ARBA00022801"/>
    </source>
</evidence>
<accession>A0A1H2YAN7</accession>
<evidence type="ECO:0000256" key="3">
    <source>
        <dbReference type="ARBA" id="ARBA00022723"/>
    </source>
</evidence>
<evidence type="ECO:0000256" key="9">
    <source>
        <dbReference type="ARBA" id="ARBA00038901"/>
    </source>
</evidence>
<reference evidence="13 14" key="1">
    <citation type="submission" date="2016-10" db="EMBL/GenBank/DDBJ databases">
        <authorList>
            <person name="de Groot N.N."/>
        </authorList>
    </citation>
    <scope>NUCLEOTIDE SEQUENCE [LARGE SCALE GENOMIC DNA]</scope>
    <source>
        <strain evidence="13 14">DSM 23126</strain>
    </source>
</reference>
<evidence type="ECO:0000256" key="10">
    <source>
        <dbReference type="ARBA" id="ARBA00048174"/>
    </source>
</evidence>
<dbReference type="GO" id="GO:0046872">
    <property type="term" value="F:metal ion binding"/>
    <property type="evidence" value="ECO:0007669"/>
    <property type="project" value="UniProtKB-KW"/>
</dbReference>
<gene>
    <name evidence="13" type="ORF">SAMN05421781_0012</name>
</gene>
<evidence type="ECO:0000256" key="2">
    <source>
        <dbReference type="ARBA" id="ARBA00001946"/>
    </source>
</evidence>
<evidence type="ECO:0000313" key="14">
    <source>
        <dbReference type="Proteomes" id="UP000199488"/>
    </source>
</evidence>